<feature type="coiled-coil region" evidence="1">
    <location>
        <begin position="153"/>
        <end position="180"/>
    </location>
</feature>
<dbReference type="InterPro" id="IPR013640">
    <property type="entry name" value="Vfa1"/>
</dbReference>
<dbReference type="PANTHER" id="PTHR28218:SF1">
    <property type="entry name" value="VPS4-ASSOCIATED PROTEIN 1"/>
    <property type="match status" value="1"/>
</dbReference>
<dbReference type="GeneID" id="76152269"/>
<evidence type="ECO:0000313" key="4">
    <source>
        <dbReference type="Proteomes" id="UP001204833"/>
    </source>
</evidence>
<gene>
    <name evidence="3" type="ORF">KGF57_004225</name>
</gene>
<dbReference type="Pfam" id="PF08432">
    <property type="entry name" value="Vfa1"/>
    <property type="match status" value="1"/>
</dbReference>
<dbReference type="GO" id="GO:0005768">
    <property type="term" value="C:endosome"/>
    <property type="evidence" value="ECO:0007669"/>
    <property type="project" value="TreeGrafter"/>
</dbReference>
<comment type="caution">
    <text evidence="3">The sequence shown here is derived from an EMBL/GenBank/DDBJ whole genome shotgun (WGS) entry which is preliminary data.</text>
</comment>
<keyword evidence="1" id="KW-0175">Coiled coil</keyword>
<dbReference type="RefSeq" id="XP_051607312.1">
    <property type="nucleotide sequence ID" value="XM_051753712.1"/>
</dbReference>
<accession>A0AAD5BBM5</accession>
<organism evidence="3 4">
    <name type="scientific">Candida theae</name>
    <dbReference type="NCBI Taxonomy" id="1198502"/>
    <lineage>
        <taxon>Eukaryota</taxon>
        <taxon>Fungi</taxon>
        <taxon>Dikarya</taxon>
        <taxon>Ascomycota</taxon>
        <taxon>Saccharomycotina</taxon>
        <taxon>Pichiomycetes</taxon>
        <taxon>Debaryomycetaceae</taxon>
        <taxon>Candida/Lodderomyces clade</taxon>
        <taxon>Candida</taxon>
    </lineage>
</organism>
<dbReference type="Proteomes" id="UP001204833">
    <property type="component" value="Unassembled WGS sequence"/>
</dbReference>
<protein>
    <recommendedName>
        <fullName evidence="5">DUF1742-domain-containing protein</fullName>
    </recommendedName>
</protein>
<evidence type="ECO:0008006" key="5">
    <source>
        <dbReference type="Google" id="ProtNLM"/>
    </source>
</evidence>
<dbReference type="PANTHER" id="PTHR28218">
    <property type="entry name" value="VPS4-ASSOCIATED PROTEIN 1"/>
    <property type="match status" value="1"/>
</dbReference>
<evidence type="ECO:0000313" key="3">
    <source>
        <dbReference type="EMBL" id="KAI5952096.1"/>
    </source>
</evidence>
<name>A0AAD5BBM5_9ASCO</name>
<dbReference type="AlphaFoldDB" id="A0AAD5BBM5"/>
<evidence type="ECO:0000256" key="1">
    <source>
        <dbReference type="SAM" id="Coils"/>
    </source>
</evidence>
<feature type="compositionally biased region" description="Basic and acidic residues" evidence="2">
    <location>
        <begin position="115"/>
        <end position="141"/>
    </location>
</feature>
<feature type="region of interest" description="Disordered" evidence="2">
    <location>
        <begin position="115"/>
        <end position="152"/>
    </location>
</feature>
<dbReference type="EMBL" id="JAIHNG010000152">
    <property type="protein sequence ID" value="KAI5952096.1"/>
    <property type="molecule type" value="Genomic_DNA"/>
</dbReference>
<proteinExistence type="predicted"/>
<feature type="compositionally biased region" description="Polar residues" evidence="2">
    <location>
        <begin position="142"/>
        <end position="152"/>
    </location>
</feature>
<dbReference type="GO" id="GO:0007034">
    <property type="term" value="P:vacuolar transport"/>
    <property type="evidence" value="ECO:0007669"/>
    <property type="project" value="TreeGrafter"/>
</dbReference>
<keyword evidence="4" id="KW-1185">Reference proteome</keyword>
<reference evidence="3 4" key="1">
    <citation type="journal article" date="2022" name="DNA Res.">
        <title>Genome analysis of five recently described species of the CUG-Ser clade uncovers Candida theae as a new hybrid lineage with pathogenic potential in the Candida parapsilosis species complex.</title>
        <authorList>
            <person name="Mixao V."/>
            <person name="Del Olmo V."/>
            <person name="Hegedusova E."/>
            <person name="Saus E."/>
            <person name="Pryszcz L."/>
            <person name="Cillingova A."/>
            <person name="Nosek J."/>
            <person name="Gabaldon T."/>
        </authorList>
    </citation>
    <scope>NUCLEOTIDE SEQUENCE [LARGE SCALE GENOMIC DNA]</scope>
    <source>
        <strain evidence="3 4">CBS 12239</strain>
    </source>
</reference>
<evidence type="ECO:0000256" key="2">
    <source>
        <dbReference type="SAM" id="MobiDB-lite"/>
    </source>
</evidence>
<sequence length="224" mass="25876">MSTPPQPTAKQQLQPPFPNKYNARLVAQQDSKPCTICFKPSTTVLLADNNADFFYTCAQHLRDDQFASPIPSDEYTALQKQVDELRSQVDKLRVEVEAAKPYLWGISSYWSTSKERTSTADNKSDESSDKYSNKEKEKKQSDSTTAKQDSTTYESLKAKLLKTEQELAEKQTELTQYKFKKYTLNQQVYRNRLMLNQKKIYNKQRTEKIQQPGFFPSAPHHNIA</sequence>